<dbReference type="EMBL" id="LR877153">
    <property type="protein sequence ID" value="CAD2217665.1"/>
    <property type="molecule type" value="Genomic_DNA"/>
</dbReference>
<feature type="domain" description="RESC9 middle region" evidence="2">
    <location>
        <begin position="470"/>
        <end position="577"/>
    </location>
</feature>
<proteinExistence type="predicted"/>
<evidence type="ECO:0000313" key="4">
    <source>
        <dbReference type="Proteomes" id="UP000515908"/>
    </source>
</evidence>
<evidence type="ECO:0000313" key="3">
    <source>
        <dbReference type="EMBL" id="CAD2217665.1"/>
    </source>
</evidence>
<dbReference type="Proteomes" id="UP000515908">
    <property type="component" value="Chromosome 09"/>
</dbReference>
<organism evidence="3 4">
    <name type="scientific">Angomonas deanei</name>
    <dbReference type="NCBI Taxonomy" id="59799"/>
    <lineage>
        <taxon>Eukaryota</taxon>
        <taxon>Discoba</taxon>
        <taxon>Euglenozoa</taxon>
        <taxon>Kinetoplastea</taxon>
        <taxon>Metakinetoplastina</taxon>
        <taxon>Trypanosomatida</taxon>
        <taxon>Trypanosomatidae</taxon>
        <taxon>Strigomonadinae</taxon>
        <taxon>Angomonas</taxon>
    </lineage>
</organism>
<name>A0A7G2CE49_9TRYP</name>
<evidence type="ECO:0000259" key="2">
    <source>
        <dbReference type="Pfam" id="PF26229"/>
    </source>
</evidence>
<keyword evidence="4" id="KW-1185">Reference proteome</keyword>
<dbReference type="InterPro" id="IPR058798">
    <property type="entry name" value="RESC9_M"/>
</dbReference>
<sequence>MSTSPVRQVNARPHETSENECLAAVRRFCRKDPSILEGLLNTVTKEVQQGGWRDLSSNRQVVLLALCTARHPPAAPAVQQGEVDKSKPHFSSQEGILALAEGLFSRGTAFGEEEAVILLLQLIQWKTPYSPKLVGAVEKYVTERLTRPLDSSALLSCTVLTTALPELHQSPTMEKVLNVVADKAASLEAGTVGMICYRLARIGTPQHDRLAKSFGAVSARVGAEGDVFNCLQLFFFLCHQPAADPQTLPILCETIVAATLDKDSIVHLSRAIVHVKETQWRLIQSDWEDLVSSVYVQAGDIVELPVADGGLAGEKNTKEIHRFFLAFLRLQCHFTSLQISSTLLEKTSSAVSNFLSSRKEELISAADPPYPLVQLLLSAGNAHYTKCGLDWMGEMLLQQHNLTAIQAFRFLVLLGDLEVTQPVEVVDYVMDQFLKTASDIPPVQFCAALRSVRRLTDHALTDYHWGPILLTFSQDVLRSWFLHRTPTECVVEAVVDLHALGLREESLYAEALSYLSKKVGVSDETSCCSRKAAEMAKLFSGQLTPYPAVTEFLQIASEKGTDNASVLPSVWAAERDPGSKVIQRTPEEQHCLSLVKAMLDTPSHEREKLLTLATDYTNRVGKRGQTITSILRGLPGEGV</sequence>
<accession>A0A7G2CE49</accession>
<evidence type="ECO:0000259" key="1">
    <source>
        <dbReference type="Pfam" id="PF26228"/>
    </source>
</evidence>
<protein>
    <submittedName>
        <fullName evidence="3">Uncharacterized protein</fullName>
    </submittedName>
</protein>
<dbReference type="Pfam" id="PF26228">
    <property type="entry name" value="RESC9_N"/>
    <property type="match status" value="1"/>
</dbReference>
<dbReference type="OrthoDB" id="271374at2759"/>
<dbReference type="VEuPathDB" id="TriTrypDB:ADEAN_000514400"/>
<dbReference type="AlphaFoldDB" id="A0A7G2CE49"/>
<dbReference type="InterPro" id="IPR058797">
    <property type="entry name" value="RESC9_N"/>
</dbReference>
<feature type="domain" description="RESC9 N-terminal region" evidence="1">
    <location>
        <begin position="123"/>
        <end position="454"/>
    </location>
</feature>
<reference evidence="3 4" key="1">
    <citation type="submission" date="2020-08" db="EMBL/GenBank/DDBJ databases">
        <authorList>
            <person name="Newling K."/>
            <person name="Davey J."/>
            <person name="Forrester S."/>
        </authorList>
    </citation>
    <scope>NUCLEOTIDE SEQUENCE [LARGE SCALE GENOMIC DNA]</scope>
    <source>
        <strain evidence="4">Crithidia deanei Carvalho (ATCC PRA-265)</strain>
    </source>
</reference>
<gene>
    <name evidence="3" type="ORF">ADEAN_000514400</name>
</gene>
<dbReference type="Pfam" id="PF26229">
    <property type="entry name" value="RESC9_M"/>
    <property type="match status" value="1"/>
</dbReference>